<dbReference type="EMBL" id="GQ900479">
    <property type="protein sequence ID" value="ACZ69064.1"/>
    <property type="molecule type" value="Genomic_DNA"/>
</dbReference>
<proteinExistence type="predicted"/>
<organism evidence="1">
    <name type="scientific">Staphylococcus aureus</name>
    <dbReference type="NCBI Taxonomy" id="1280"/>
    <lineage>
        <taxon>Bacteria</taxon>
        <taxon>Bacillati</taxon>
        <taxon>Bacillota</taxon>
        <taxon>Bacilli</taxon>
        <taxon>Bacillales</taxon>
        <taxon>Staphylococcaceae</taxon>
        <taxon>Staphylococcus</taxon>
    </lineage>
</organism>
<geneLocation type="plasmid" evidence="1">
    <name>SAP058A</name>
</geneLocation>
<reference evidence="1" key="2">
    <citation type="submission" date="2009-12" db="EMBL/GenBank/DDBJ databases">
        <authorList>
            <person name="Summers A.O."/>
            <person name="Shearer J."/>
            <person name="Wireman J."/>
        </authorList>
    </citation>
    <scope>NUCLEOTIDE SEQUENCE</scope>
    <source>
        <strain evidence="1">3134</strain>
        <plasmid evidence="1">SAP058A</plasmid>
    </source>
</reference>
<evidence type="ECO:0000313" key="1">
    <source>
        <dbReference type="EMBL" id="ACZ69064.1"/>
    </source>
</evidence>
<name>D2JDY5_STAAU</name>
<protein>
    <submittedName>
        <fullName evidence="1">Uncharacterized protein</fullName>
    </submittedName>
</protein>
<dbReference type="AlphaFoldDB" id="D2JDY5"/>
<keyword evidence="1" id="KW-0614">Plasmid</keyword>
<sequence length="37" mass="4404">MPKNATVPIKKDAVPTEHLRIENRDSVRPHFELRFFN</sequence>
<gene>
    <name evidence="1" type="ORF">SAP058A_021</name>
</gene>
<reference evidence="1" key="1">
    <citation type="submission" date="2009-08" db="EMBL/GenBank/DDBJ databases">
        <authorList>
            <person name="Gill J."/>
            <person name="Borman J."/>
            <person name="Shetty J."/>
            <person name="Hostetler J."/>
            <person name="Durkin S."/>
            <person name="Montgomery B."/>
        </authorList>
    </citation>
    <scope>NUCLEOTIDE SEQUENCE</scope>
    <source>
        <strain evidence="1">3134</strain>
        <plasmid evidence="1">SAP058A</plasmid>
    </source>
</reference>
<accession>D2JDY5</accession>